<dbReference type="SUPFAM" id="SSF82171">
    <property type="entry name" value="DPP6 N-terminal domain-like"/>
    <property type="match status" value="1"/>
</dbReference>
<dbReference type="RefSeq" id="WP_198576914.1">
    <property type="nucleotide sequence ID" value="NZ_JADWOX010000010.1"/>
</dbReference>
<name>A0ABS0SZD7_9CAUL</name>
<feature type="domain" description="Peptidase S9 prolyl oligopeptidase catalytic" evidence="3">
    <location>
        <begin position="478"/>
        <end position="672"/>
    </location>
</feature>
<proteinExistence type="predicted"/>
<dbReference type="PANTHER" id="PTHR42776">
    <property type="entry name" value="SERINE PEPTIDASE S9 FAMILY MEMBER"/>
    <property type="match status" value="1"/>
</dbReference>
<evidence type="ECO:0000313" key="5">
    <source>
        <dbReference type="Proteomes" id="UP000639859"/>
    </source>
</evidence>
<keyword evidence="1" id="KW-0378">Hydrolase</keyword>
<evidence type="ECO:0000259" key="3">
    <source>
        <dbReference type="Pfam" id="PF00326"/>
    </source>
</evidence>
<accession>A0ABS0SZD7</accession>
<dbReference type="Gene3D" id="3.40.50.1820">
    <property type="entry name" value="alpha/beta hydrolase"/>
    <property type="match status" value="1"/>
</dbReference>
<dbReference type="InterPro" id="IPR029058">
    <property type="entry name" value="AB_hydrolase_fold"/>
</dbReference>
<organism evidence="4 5">
    <name type="scientific">Caulobacter hibisci</name>
    <dbReference type="NCBI Taxonomy" id="2035993"/>
    <lineage>
        <taxon>Bacteria</taxon>
        <taxon>Pseudomonadati</taxon>
        <taxon>Pseudomonadota</taxon>
        <taxon>Alphaproteobacteria</taxon>
        <taxon>Caulobacterales</taxon>
        <taxon>Caulobacteraceae</taxon>
        <taxon>Caulobacter</taxon>
    </lineage>
</organism>
<dbReference type="Proteomes" id="UP000639859">
    <property type="component" value="Unassembled WGS sequence"/>
</dbReference>
<evidence type="ECO:0000256" key="2">
    <source>
        <dbReference type="SAM" id="SignalP"/>
    </source>
</evidence>
<dbReference type="InterPro" id="IPR001375">
    <property type="entry name" value="Peptidase_S9_cat"/>
</dbReference>
<feature type="signal peptide" evidence="2">
    <location>
        <begin position="1"/>
        <end position="21"/>
    </location>
</feature>
<comment type="caution">
    <text evidence="4">The sequence shown here is derived from an EMBL/GenBank/DDBJ whole genome shotgun (WGS) entry which is preliminary data.</text>
</comment>
<dbReference type="Pfam" id="PF00326">
    <property type="entry name" value="Peptidase_S9"/>
    <property type="match status" value="1"/>
</dbReference>
<dbReference type="PANTHER" id="PTHR42776:SF27">
    <property type="entry name" value="DIPEPTIDYL PEPTIDASE FAMILY MEMBER 6"/>
    <property type="match status" value="1"/>
</dbReference>
<reference evidence="4 5" key="1">
    <citation type="submission" date="2020-11" db="EMBL/GenBank/DDBJ databases">
        <title>genome sequence of strain KACC 18849.</title>
        <authorList>
            <person name="Gao J."/>
            <person name="Zhang X."/>
        </authorList>
    </citation>
    <scope>NUCLEOTIDE SEQUENCE [LARGE SCALE GENOMIC DNA]</scope>
    <source>
        <strain evidence="4 5">KACC 18849</strain>
    </source>
</reference>
<evidence type="ECO:0000256" key="1">
    <source>
        <dbReference type="ARBA" id="ARBA00022801"/>
    </source>
</evidence>
<gene>
    <name evidence="4" type="ORF">I4Q42_15120</name>
</gene>
<dbReference type="SUPFAM" id="SSF53474">
    <property type="entry name" value="alpha/beta-Hydrolases"/>
    <property type="match status" value="1"/>
</dbReference>
<keyword evidence="5" id="KW-1185">Reference proteome</keyword>
<evidence type="ECO:0000313" key="4">
    <source>
        <dbReference type="EMBL" id="MBI1685001.1"/>
    </source>
</evidence>
<feature type="chain" id="PRO_5047171194" evidence="2">
    <location>
        <begin position="22"/>
        <end position="679"/>
    </location>
</feature>
<protein>
    <submittedName>
        <fullName evidence="4">S9 family peptidase</fullName>
    </submittedName>
</protein>
<keyword evidence="2" id="KW-0732">Signal</keyword>
<dbReference type="EMBL" id="JADWOX010000010">
    <property type="protein sequence ID" value="MBI1685001.1"/>
    <property type="molecule type" value="Genomic_DNA"/>
</dbReference>
<sequence>MSKLSLSAAVAALMLGASALAATNASAAPPTAAEWAKRPALRGVSISPDGKHLAGVVSPDGEKTYISVWNADDLTKPPKIIGPPPRSNMVGVRFIKNDRILVSSWQPVETTTGQGFVVKSYTGRNFIMDLDGGNVMTTAGGRDQFADEAGSIIDTLPLDPKNVLVDLFRPNSKGTVYVQGIYKMDAYTGAMTKVLQDSDKFSGVQTDLNGDVRARVEFAFDNGKAYIAQWIRDPATNAWEEHFRSYAADREISEIIGFTKDPNIALVRTSKGRDKSAIFEYDIKAKKMLGEAFAHKLFDAGSVYESQDKADYGEILGFTYEGPDGGSYWLDPTLKAAEDQARKALQYQTVKTEWTDIATGEKARISYPDGAKVSLADWSNDRKRFLIVRSGPKVAAEYYLIVDGQIKLLAKAKPWIAPETLGDMRVVQYPARDGLIIPAFLTTPPKASFGEGPYPTIILPHGGPWGRDDLGWDGSGWVQYFAARGYAVLQPQFRGSEGWGQKLWRAGDKEWGQKMQDDKDDGARWLIDQKIAAPDRIAMHGFSYGGYSAMAASVRPNGLYQCAIAGAGVSEIARIKTGILSGSRWGKEFQEPTIDGLSPLKNADKVSIPILVYHGDRDLTVEMSHSERFVQALKNAGKDVTFVKIADMAHTAGDTPDQQVKVLTTIENYLKTGCGPGGL</sequence>